<comment type="similarity">
    <text evidence="18">Belongs to the calcium channel alpha-1 subunit (TC 1.A.1.11) family.</text>
</comment>
<dbReference type="GO" id="GO:0009581">
    <property type="term" value="P:detection of external stimulus"/>
    <property type="evidence" value="ECO:0007669"/>
    <property type="project" value="UniProtKB-ARBA"/>
</dbReference>
<keyword evidence="16" id="KW-0407">Ion channel</keyword>
<feature type="binding site" evidence="17">
    <location>
        <position position="330"/>
    </location>
    <ligand>
        <name>Ca(2+)</name>
        <dbReference type="ChEBI" id="CHEBI:29108"/>
    </ligand>
</feature>
<dbReference type="PANTHER" id="PTHR45628:SF1">
    <property type="entry name" value="VOLTAGE-DEPENDENT CALCIUM CHANNEL TYPE D SUBUNIT ALPHA-1"/>
    <property type="match status" value="1"/>
</dbReference>
<keyword evidence="7 17" id="KW-0479">Metal-binding</keyword>
<feature type="transmembrane region" description="Helical" evidence="20">
    <location>
        <begin position="911"/>
        <end position="932"/>
    </location>
</feature>
<evidence type="ECO:0000313" key="23">
    <source>
        <dbReference type="Proteomes" id="UP001432146"/>
    </source>
</evidence>
<feature type="transmembrane region" description="Helical" evidence="20">
    <location>
        <begin position="1412"/>
        <end position="1436"/>
    </location>
</feature>
<evidence type="ECO:0000256" key="10">
    <source>
        <dbReference type="ARBA" id="ARBA00022882"/>
    </source>
</evidence>
<evidence type="ECO:0000256" key="4">
    <source>
        <dbReference type="ARBA" id="ARBA00022568"/>
    </source>
</evidence>
<dbReference type="PRINTS" id="PR01630">
    <property type="entry name" value="LVDCCALPHA1"/>
</dbReference>
<organism evidence="22 23">
    <name type="scientific">Tetragonisca angustula</name>
    <dbReference type="NCBI Taxonomy" id="166442"/>
    <lineage>
        <taxon>Eukaryota</taxon>
        <taxon>Metazoa</taxon>
        <taxon>Ecdysozoa</taxon>
        <taxon>Arthropoda</taxon>
        <taxon>Hexapoda</taxon>
        <taxon>Insecta</taxon>
        <taxon>Pterygota</taxon>
        <taxon>Neoptera</taxon>
        <taxon>Endopterygota</taxon>
        <taxon>Hymenoptera</taxon>
        <taxon>Apocrita</taxon>
        <taxon>Aculeata</taxon>
        <taxon>Apoidea</taxon>
        <taxon>Anthophila</taxon>
        <taxon>Apidae</taxon>
        <taxon>Tetragonisca</taxon>
    </lineage>
</organism>
<feature type="transmembrane region" description="Helical" evidence="20">
    <location>
        <begin position="106"/>
        <end position="124"/>
    </location>
</feature>
<dbReference type="InterPro" id="IPR050599">
    <property type="entry name" value="VDCC_alpha-1_subunit"/>
</dbReference>
<feature type="compositionally biased region" description="Basic residues" evidence="19">
    <location>
        <begin position="64"/>
        <end position="73"/>
    </location>
</feature>
<dbReference type="GO" id="GO:0016322">
    <property type="term" value="P:neuron remodeling"/>
    <property type="evidence" value="ECO:0007669"/>
    <property type="project" value="UniProtKB-ARBA"/>
</dbReference>
<dbReference type="InterPro" id="IPR005821">
    <property type="entry name" value="Ion_trans_dom"/>
</dbReference>
<keyword evidence="14" id="KW-1015">Disulfide bond</keyword>
<keyword evidence="12" id="KW-0406">Ion transport</keyword>
<dbReference type="GO" id="GO:0009582">
    <property type="term" value="P:detection of abiotic stimulus"/>
    <property type="evidence" value="ECO:0007669"/>
    <property type="project" value="UniProtKB-ARBA"/>
</dbReference>
<evidence type="ECO:0000256" key="19">
    <source>
        <dbReference type="SAM" id="MobiDB-lite"/>
    </source>
</evidence>
<evidence type="ECO:0000256" key="6">
    <source>
        <dbReference type="ARBA" id="ARBA00022692"/>
    </source>
</evidence>
<gene>
    <name evidence="22" type="ORF">QLX08_007186</name>
</gene>
<evidence type="ECO:0000256" key="13">
    <source>
        <dbReference type="ARBA" id="ARBA00023136"/>
    </source>
</evidence>
<evidence type="ECO:0000256" key="3">
    <source>
        <dbReference type="ARBA" id="ARBA00022553"/>
    </source>
</evidence>
<proteinExistence type="inferred from homology"/>
<feature type="binding site" evidence="17">
    <location>
        <position position="661"/>
    </location>
    <ligand>
        <name>Ca(2+)</name>
        <dbReference type="ChEBI" id="CHEBI:29108"/>
    </ligand>
</feature>
<feature type="region of interest" description="Disordered" evidence="19">
    <location>
        <begin position="1"/>
        <end position="77"/>
    </location>
</feature>
<name>A0AAW0ZRD8_9HYME</name>
<feature type="transmembrane region" description="Helical" evidence="20">
    <location>
        <begin position="991"/>
        <end position="1019"/>
    </location>
</feature>
<feature type="region of interest" description="Disordered" evidence="19">
    <location>
        <begin position="415"/>
        <end position="449"/>
    </location>
</feature>
<keyword evidence="15" id="KW-0325">Glycoprotein</keyword>
<dbReference type="FunFam" id="1.10.287.70:FF:000009">
    <property type="entry name" value="Voltage-dependent L-type calcium channel subunit alpha"/>
    <property type="match status" value="1"/>
</dbReference>
<comment type="caution">
    <text evidence="22">The sequence shown here is derived from an EMBL/GenBank/DDBJ whole genome shotgun (WGS) entry which is preliminary data.</text>
</comment>
<dbReference type="GO" id="GO:0050906">
    <property type="term" value="P:detection of stimulus involved in sensory perception"/>
    <property type="evidence" value="ECO:0007669"/>
    <property type="project" value="UniProtKB-ARBA"/>
</dbReference>
<evidence type="ECO:0000256" key="14">
    <source>
        <dbReference type="ARBA" id="ARBA00023157"/>
    </source>
</evidence>
<reference evidence="22 23" key="1">
    <citation type="submission" date="2024-05" db="EMBL/GenBank/DDBJ databases">
        <title>The nuclear and mitochondrial genome assemblies of Tetragonisca angustula (Apidae: Meliponini), a tiny yet remarkable pollinator in the Neotropics.</title>
        <authorList>
            <person name="Ferrari R."/>
            <person name="Ricardo P.C."/>
            <person name="Dias F.C."/>
            <person name="Araujo N.S."/>
            <person name="Soares D.O."/>
            <person name="Zhou Q.-S."/>
            <person name="Zhu C.-D."/>
            <person name="Coutinho L."/>
            <person name="Airas M.C."/>
            <person name="Batista T.M."/>
        </authorList>
    </citation>
    <scope>NUCLEOTIDE SEQUENCE [LARGE SCALE GENOMIC DNA]</scope>
    <source>
        <strain evidence="22">ASF017062</strain>
        <tissue evidence="22">Abdomen</tissue>
    </source>
</reference>
<evidence type="ECO:0000256" key="1">
    <source>
        <dbReference type="ARBA" id="ARBA00004141"/>
    </source>
</evidence>
<dbReference type="Gene3D" id="1.20.120.350">
    <property type="entry name" value="Voltage-gated potassium channels. Chain C"/>
    <property type="match status" value="4"/>
</dbReference>
<feature type="region of interest" description="Disordered" evidence="19">
    <location>
        <begin position="808"/>
        <end position="830"/>
    </location>
</feature>
<dbReference type="InterPro" id="IPR005446">
    <property type="entry name" value="VDCC_L_a1su"/>
</dbReference>
<dbReference type="FunFam" id="1.10.238.10:FF:000063">
    <property type="entry name" value="Voltage-dependent N-type calcium channel subunit alpha"/>
    <property type="match status" value="1"/>
</dbReference>
<feature type="compositionally biased region" description="Acidic residues" evidence="19">
    <location>
        <begin position="747"/>
        <end position="762"/>
    </location>
</feature>
<feature type="transmembrane region" description="Helical" evidence="20">
    <location>
        <begin position="316"/>
        <end position="337"/>
    </location>
</feature>
<feature type="transmembrane region" description="Helical" evidence="20">
    <location>
        <begin position="349"/>
        <end position="371"/>
    </location>
</feature>
<dbReference type="Pfam" id="PF08763">
    <property type="entry name" value="Ca_chan_IQ"/>
    <property type="match status" value="1"/>
</dbReference>
<keyword evidence="11 20" id="KW-1133">Transmembrane helix</keyword>
<evidence type="ECO:0000259" key="21">
    <source>
        <dbReference type="SMART" id="SM01062"/>
    </source>
</evidence>
<keyword evidence="9 17" id="KW-0106">Calcium</keyword>
<dbReference type="InterPro" id="IPR027359">
    <property type="entry name" value="Volt_channel_dom_sf"/>
</dbReference>
<dbReference type="FunFam" id="1.20.120.350:FF:000006">
    <property type="entry name" value="Voltage-dependent L-type calcium channel subunit alpha"/>
    <property type="match status" value="1"/>
</dbReference>
<dbReference type="SUPFAM" id="SSF81324">
    <property type="entry name" value="Voltage-gated potassium channels"/>
    <property type="match status" value="4"/>
</dbReference>
<keyword evidence="23" id="KW-1185">Reference proteome</keyword>
<dbReference type="GO" id="GO:0098703">
    <property type="term" value="P:calcium ion import across plasma membrane"/>
    <property type="evidence" value="ECO:0007669"/>
    <property type="project" value="TreeGrafter"/>
</dbReference>
<dbReference type="FunFam" id="1.20.120.350:FF:000010">
    <property type="entry name" value="Voltage-dependent L-type calcium channel subunit alpha"/>
    <property type="match status" value="1"/>
</dbReference>
<evidence type="ECO:0000256" key="18">
    <source>
        <dbReference type="RuleBase" id="RU003808"/>
    </source>
</evidence>
<keyword evidence="13 20" id="KW-0472">Membrane</keyword>
<dbReference type="Proteomes" id="UP001432146">
    <property type="component" value="Unassembled WGS sequence"/>
</dbReference>
<feature type="transmembrane region" description="Helical" evidence="20">
    <location>
        <begin position="177"/>
        <end position="196"/>
    </location>
</feature>
<feature type="transmembrane region" description="Helical" evidence="20">
    <location>
        <begin position="479"/>
        <end position="497"/>
    </location>
</feature>
<dbReference type="GO" id="GO:0042045">
    <property type="term" value="P:epithelial fluid transport"/>
    <property type="evidence" value="ECO:0007669"/>
    <property type="project" value="UniProtKB-ARBA"/>
</dbReference>
<evidence type="ECO:0000256" key="5">
    <source>
        <dbReference type="ARBA" id="ARBA00022673"/>
    </source>
</evidence>
<evidence type="ECO:0000256" key="16">
    <source>
        <dbReference type="ARBA" id="ARBA00023303"/>
    </source>
</evidence>
<feature type="compositionally biased region" description="Basic and acidic residues" evidence="19">
    <location>
        <begin position="419"/>
        <end position="432"/>
    </location>
</feature>
<dbReference type="InterPro" id="IPR031649">
    <property type="entry name" value="GPHH_dom"/>
</dbReference>
<evidence type="ECO:0000256" key="9">
    <source>
        <dbReference type="ARBA" id="ARBA00022837"/>
    </source>
</evidence>
<keyword evidence="6 20" id="KW-0812">Transmembrane</keyword>
<dbReference type="PANTHER" id="PTHR45628">
    <property type="entry name" value="VOLTAGE-DEPENDENT CALCIUM CHANNEL TYPE A SUBUNIT ALPHA-1"/>
    <property type="match status" value="1"/>
</dbReference>
<dbReference type="EMBL" id="JAWNGG020000136">
    <property type="protein sequence ID" value="KAK9299971.1"/>
    <property type="molecule type" value="Genomic_DNA"/>
</dbReference>
<evidence type="ECO:0000256" key="15">
    <source>
        <dbReference type="ARBA" id="ARBA00023180"/>
    </source>
</evidence>
<dbReference type="GO" id="GO:0005891">
    <property type="term" value="C:voltage-gated calcium channel complex"/>
    <property type="evidence" value="ECO:0007669"/>
    <property type="project" value="InterPro"/>
</dbReference>
<dbReference type="Gene3D" id="1.10.287.70">
    <property type="match status" value="4"/>
</dbReference>
<keyword evidence="4 18" id="KW-0109">Calcium transport</keyword>
<feature type="binding site" evidence="17">
    <location>
        <position position="1088"/>
    </location>
    <ligand>
        <name>Ca(2+)</name>
        <dbReference type="ChEBI" id="CHEBI:29108"/>
    </ligand>
</feature>
<feature type="compositionally biased region" description="Polar residues" evidence="19">
    <location>
        <begin position="33"/>
        <end position="42"/>
    </location>
</feature>
<dbReference type="GO" id="GO:0016323">
    <property type="term" value="C:basolateral plasma membrane"/>
    <property type="evidence" value="ECO:0007669"/>
    <property type="project" value="UniProtKB-ARBA"/>
</dbReference>
<dbReference type="GO" id="GO:0019722">
    <property type="term" value="P:calcium-mediated signaling"/>
    <property type="evidence" value="ECO:0007669"/>
    <property type="project" value="UniProtKB-ARBA"/>
</dbReference>
<keyword evidence="3" id="KW-0597">Phosphoprotein</keyword>
<dbReference type="Pfam" id="PF00520">
    <property type="entry name" value="Ion_trans"/>
    <property type="match status" value="4"/>
</dbReference>
<feature type="transmembrane region" description="Helical" evidence="20">
    <location>
        <begin position="1226"/>
        <end position="1244"/>
    </location>
</feature>
<dbReference type="InterPro" id="IPR014873">
    <property type="entry name" value="VDCC_a1su_IQ"/>
</dbReference>
<protein>
    <recommendedName>
        <fullName evidence="18">Voltage-dependent L-type calcium channel subunit alpha</fullName>
    </recommendedName>
</protein>
<feature type="transmembrane region" description="Helical" evidence="20">
    <location>
        <begin position="144"/>
        <end position="165"/>
    </location>
</feature>
<dbReference type="SMART" id="SM01062">
    <property type="entry name" value="Ca_chan_IQ"/>
    <property type="match status" value="1"/>
</dbReference>
<feature type="transmembrane region" description="Helical" evidence="20">
    <location>
        <begin position="1319"/>
        <end position="1342"/>
    </location>
</feature>
<feature type="compositionally biased region" description="Low complexity" evidence="19">
    <location>
        <begin position="44"/>
        <end position="61"/>
    </location>
</feature>
<evidence type="ECO:0000256" key="17">
    <source>
        <dbReference type="PIRSR" id="PIRSR602077-1"/>
    </source>
</evidence>
<dbReference type="GO" id="GO:0046872">
    <property type="term" value="F:metal ion binding"/>
    <property type="evidence" value="ECO:0007669"/>
    <property type="project" value="UniProtKB-KW"/>
</dbReference>
<evidence type="ECO:0000256" key="12">
    <source>
        <dbReference type="ARBA" id="ARBA00023065"/>
    </source>
</evidence>
<feature type="region of interest" description="Disordered" evidence="19">
    <location>
        <begin position="723"/>
        <end position="772"/>
    </location>
</feature>
<dbReference type="Pfam" id="PF16905">
    <property type="entry name" value="GPHH"/>
    <property type="match status" value="1"/>
</dbReference>
<evidence type="ECO:0000256" key="20">
    <source>
        <dbReference type="SAM" id="Phobius"/>
    </source>
</evidence>
<feature type="compositionally biased region" description="Gly residues" evidence="19">
    <location>
        <begin position="1"/>
        <end position="11"/>
    </location>
</feature>
<dbReference type="GO" id="GO:0008331">
    <property type="term" value="F:high voltage-gated calcium channel activity"/>
    <property type="evidence" value="ECO:0007669"/>
    <property type="project" value="TreeGrafter"/>
</dbReference>
<dbReference type="FunFam" id="1.20.120.350:FF:000001">
    <property type="entry name" value="Voltage-dependent L-type calcium channel subunit alpha"/>
    <property type="match status" value="1"/>
</dbReference>
<dbReference type="InterPro" id="IPR002077">
    <property type="entry name" value="VDCCAlpha1"/>
</dbReference>
<keyword evidence="2" id="KW-0813">Transport</keyword>
<feature type="transmembrane region" description="Helical" evidence="20">
    <location>
        <begin position="608"/>
        <end position="627"/>
    </location>
</feature>
<evidence type="ECO:0000256" key="2">
    <source>
        <dbReference type="ARBA" id="ARBA00022448"/>
    </source>
</evidence>
<feature type="transmembrane region" description="Helical" evidence="20">
    <location>
        <begin position="1119"/>
        <end position="1142"/>
    </location>
</feature>
<feature type="transmembrane region" description="Helical" evidence="20">
    <location>
        <begin position="874"/>
        <end position="891"/>
    </location>
</feature>
<keyword evidence="10 18" id="KW-0851">Voltage-gated channel</keyword>
<dbReference type="GO" id="GO:0016324">
    <property type="term" value="C:apical plasma membrane"/>
    <property type="evidence" value="ECO:0007669"/>
    <property type="project" value="UniProtKB-ARBA"/>
</dbReference>
<feature type="compositionally biased region" description="Acidic residues" evidence="19">
    <location>
        <begin position="435"/>
        <end position="447"/>
    </location>
</feature>
<keyword evidence="5 18" id="KW-0107">Calcium channel</keyword>
<dbReference type="FunFam" id="1.10.287.70:FF:000007">
    <property type="entry name" value="Voltage-dependent L-type calcium channel subunit alpha"/>
    <property type="match status" value="1"/>
</dbReference>
<feature type="transmembrane region" description="Helical" evidence="20">
    <location>
        <begin position="509"/>
        <end position="527"/>
    </location>
</feature>
<dbReference type="Gene3D" id="6.10.250.2500">
    <property type="match status" value="1"/>
</dbReference>
<evidence type="ECO:0000313" key="22">
    <source>
        <dbReference type="EMBL" id="KAK9299971.1"/>
    </source>
</evidence>
<dbReference type="FunFam" id="1.10.287.70:FF:000117">
    <property type="entry name" value="Voltage-gated Ca2+ channel, alpha subunit"/>
    <property type="match status" value="1"/>
</dbReference>
<comment type="function">
    <text evidence="18">Voltage-sensitive calcium channels (VSCC) mediate the entry of calcium ions into excitable cells and are also involved in a variety of calcium-dependent processes, including muscle contraction, hormone or neurotransmitter release, gene expression, cell motility, cell division and cell death.</text>
</comment>
<sequence>MSAGGDGGSGLGPPELPGAQPTAATPPILGQHRNPTTAQDGQPATAQSQTGQTLGTSTGGAKSATKRPARRGGKAPPDRPLRALFCLPLKNPLRKMCIDVVEWKPFEWLILMTIFANCVALAVYTPYPYGDSNLTNQYLEKIEYIFLVIFTVECVMKIIAYGFVAHPGAYLRNGWNILDFSIVVIGMVSTVLSVLMKEGFDVKALRAFRVLRPLRLVSGVPSLQVVLNSILRAMIPLLHIALLVLFVIIIYAIIGLELFSGKMHKTCRHNITDAIMDEPIPCGPGGFQCDNVGPEYYCSKRFWEGPNWGITNFDNFGLAMLTVFQCVTLEGWTDVLYSIEDAMGSSWQWIYFISMVILGAFFVMNLILGVLSGEFSKEREKAKARGDFHKLREKQQIEDDLRGYLDWITQAEDIEPETDEPKMQDGKTKQQSEMESTDQLEGDEEGVQQESVWRRKKLDFDRANRRMRRACRKAVKSQVFYWLIIVLVFLNTGVLATEHYNQPHWLDDFQEITNMFFIALFSMEMMLKMYSLGFQGYFVSLFNRFDCFVVIGSITEMILTNTHVMPPLGVSVLRCVRLLRVFKVTKYWRSLSNLVASLLNSIQSIASLLLLLFLFIVIFALLGMQVFGGKFNFSDLQNKPRHNFDSFWQSLLTVFQILTGEDWNAVMYDGIRAYGGVASFGMLACFYFIILFICGNYILLNVFLAIAVDNLADAESLTAIEKEAEEEAEKNKSHSASPTRDEVSGEQGDDGGEGTGAEDEGGGTDLEHDPNETMEDYEAAVDTETSEKSDDMNTHAKVRLNIESDEEIEEEEEVEHNEMHDDGTDQGVSARPRRMSEFNMATKRQPIPAGSAFFIFSQTNRIRVFCHWLCNHSYFGNVILVCIMISSAMLAAEDPLRAVSYRNQILQNFDYFFTTVFTIEICLKMISYGFIIHDGAFCRSAFNLLDLLVVCSSLISMSFSSGAFSVVKVLRVLRVLRPLRAINRAKGLKHVVQCVIVAVKTIGNIVLVTSLLQFVFAVIGVQLFKGKFFYCSDASKMTKDECQGTYLEFDNGNINKPVMKERNWGQNRFHFDDVAKAMLTLFTVSTFEGWPSLLDVSIDSNKEDHGPIHNFRPIVAAYYIIYIIIIAFFMVNIFVGFVIVTFQNEGEQEYKNCELDKNQRNCIEFALKAKPVRRYIPKHRIQYKVWWFVTSQPFEYTIFTLIMINTVTLAMKFYRQPEIYTEALDVLNMIFTAVFALEFIFKLAAFRFKNYFGDAWNVFDFIIVLGSFIDIVYSEVNPGSTIISINFFRLFRVMRLVKLLSRGEGIRTLLWTFIKSFQALPYVALLIIMLFFIYAVIGMQVFGKIAIDDDTSIDRNNNFQSFPQAVLVLFRSATGEAWQEIMMDCSAQPGKVKCDPNSDEDSNPNGCGSDIAFPYFISFYVLCSFLIINLFVAVIMDNFDYLTRDWSILGPHHLDEFIRLWSEYDPDAKGRIKHLDVVTLLRKISPPLGFGKLCPHRVACKRLVSMNMPLNSDGTVLFNATLFAVVRTSLRIKTEGNIDDANAELRAVIKKIWKRTSPKLLDQVVPPPGGDDEVTVGKFYATFLIQDYFRRFKKRKEQEMKDGDKECHNTVTLQAGLRTLHEAGPELKRAISGNLEELLDDNPEPMHRRNHSLFGSVWSSMRKGHHSFNRARSLKVNSTTLKASPTNSIDFLPYSSLQRGSGHDPANQITARSHQVVPNVAGGLSDSAMNQMGIEPKLTGIEENIPLRPLPVFGNPVQQQFYHHAPYKVLDGPGSGNYLHPNSEYVFRTESSGS</sequence>
<keyword evidence="8" id="KW-0677">Repeat</keyword>
<feature type="domain" description="Voltage-dependent calcium channel alpha-1 subunit IQ" evidence="21">
    <location>
        <begin position="1571"/>
        <end position="1605"/>
    </location>
</feature>
<dbReference type="Gene3D" id="6.10.250.2180">
    <property type="match status" value="1"/>
</dbReference>
<feature type="transmembrane region" description="Helical" evidence="20">
    <location>
        <begin position="677"/>
        <end position="700"/>
    </location>
</feature>
<dbReference type="PRINTS" id="PR00167">
    <property type="entry name" value="CACHANNEL"/>
</dbReference>
<evidence type="ECO:0000256" key="11">
    <source>
        <dbReference type="ARBA" id="ARBA00022989"/>
    </source>
</evidence>
<comment type="subcellular location">
    <subcellularLocation>
        <location evidence="1 18">Membrane</location>
        <topology evidence="1 18">Multi-pass membrane protein</topology>
    </subcellularLocation>
</comment>
<evidence type="ECO:0000256" key="7">
    <source>
        <dbReference type="ARBA" id="ARBA00022723"/>
    </source>
</evidence>
<accession>A0AAW0ZRD8</accession>
<dbReference type="FunFam" id="1.20.120.350:FF:000064">
    <property type="entry name" value="Voltage-dependent L-type calcium channel subunit alpha"/>
    <property type="match status" value="1"/>
</dbReference>
<dbReference type="FunFam" id="1.10.287.70:FF:000107">
    <property type="entry name" value="Voltage-dependent L-type calcium channel subunit alpha"/>
    <property type="match status" value="1"/>
</dbReference>
<feature type="transmembrane region" description="Helical" evidence="20">
    <location>
        <begin position="237"/>
        <end position="259"/>
    </location>
</feature>
<evidence type="ECO:0000256" key="8">
    <source>
        <dbReference type="ARBA" id="ARBA00022737"/>
    </source>
</evidence>